<gene>
    <name evidence="17" type="ORF">N288_14590</name>
</gene>
<keyword evidence="7 15" id="KW-0812">Transmembrane</keyword>
<evidence type="ECO:0000256" key="9">
    <source>
        <dbReference type="ARBA" id="ARBA00022777"/>
    </source>
</evidence>
<dbReference type="FunFam" id="1.10.287.130:FF:000008">
    <property type="entry name" value="Two-component sensor histidine kinase"/>
    <property type="match status" value="1"/>
</dbReference>
<dbReference type="PATRIC" id="fig|1367477.3.peg.2887"/>
<dbReference type="InterPro" id="IPR005467">
    <property type="entry name" value="His_kinase_dom"/>
</dbReference>
<comment type="catalytic activity">
    <reaction evidence="1">
        <text>ATP + protein L-histidine = ADP + protein N-phospho-L-histidine.</text>
        <dbReference type="EC" id="2.7.13.3"/>
    </reaction>
</comment>
<evidence type="ECO:0000256" key="6">
    <source>
        <dbReference type="ARBA" id="ARBA00022679"/>
    </source>
</evidence>
<dbReference type="Gene3D" id="1.10.287.130">
    <property type="match status" value="1"/>
</dbReference>
<dbReference type="InterPro" id="IPR050398">
    <property type="entry name" value="HssS/ArlS-like"/>
</dbReference>
<dbReference type="SMART" id="SM00387">
    <property type="entry name" value="HATPase_c"/>
    <property type="match status" value="1"/>
</dbReference>
<dbReference type="KEGG" id="bif:N288_14590"/>
<keyword evidence="5" id="KW-0597">Phosphoprotein</keyword>
<dbReference type="InterPro" id="IPR003661">
    <property type="entry name" value="HisK_dim/P_dom"/>
</dbReference>
<evidence type="ECO:0000256" key="12">
    <source>
        <dbReference type="ARBA" id="ARBA00023012"/>
    </source>
</evidence>
<evidence type="ECO:0000313" key="17">
    <source>
        <dbReference type="EMBL" id="AGX04818.1"/>
    </source>
</evidence>
<evidence type="ECO:0000256" key="2">
    <source>
        <dbReference type="ARBA" id="ARBA00004651"/>
    </source>
</evidence>
<proteinExistence type="predicted"/>
<keyword evidence="6" id="KW-0808">Transferase</keyword>
<feature type="transmembrane region" description="Helical" evidence="15">
    <location>
        <begin position="350"/>
        <end position="375"/>
    </location>
</feature>
<reference evidence="17 18" key="1">
    <citation type="submission" date="2013-07" db="EMBL/GenBank/DDBJ databases">
        <title>Complete genome sequence of Bacillus infantis NRRL B-14911 that has potential to induce cardiac disease by antigenic mimicry.</title>
        <authorList>
            <person name="Massilamany C."/>
            <person name="Smith T.P.L."/>
            <person name="Loy J.D."/>
            <person name="Barletta R."/>
            <person name="Reddy J."/>
        </authorList>
    </citation>
    <scope>NUCLEOTIDE SEQUENCE [LARGE SCALE GENOMIC DNA]</scope>
    <source>
        <strain evidence="17 18">NRRL B-14911</strain>
    </source>
</reference>
<keyword evidence="13 15" id="KW-0472">Membrane</keyword>
<comment type="subcellular location">
    <subcellularLocation>
        <location evidence="2">Cell membrane</location>
        <topology evidence="2">Multi-pass membrane protein</topology>
    </subcellularLocation>
</comment>
<feature type="coiled-coil region" evidence="14">
    <location>
        <begin position="147"/>
        <end position="174"/>
    </location>
</feature>
<dbReference type="AlphaFoldDB" id="U5LBP0"/>
<protein>
    <recommendedName>
        <fullName evidence="3">histidine kinase</fullName>
        <ecNumber evidence="3">2.7.13.3</ecNumber>
    </recommendedName>
</protein>
<feature type="transmembrane region" description="Helical" evidence="15">
    <location>
        <begin position="270"/>
        <end position="289"/>
    </location>
</feature>
<evidence type="ECO:0000256" key="13">
    <source>
        <dbReference type="ARBA" id="ARBA00023136"/>
    </source>
</evidence>
<dbReference type="Pfam" id="PF00512">
    <property type="entry name" value="HisKA"/>
    <property type="match status" value="1"/>
</dbReference>
<dbReference type="InterPro" id="IPR036890">
    <property type="entry name" value="HATPase_C_sf"/>
</dbReference>
<dbReference type="GO" id="GO:0005524">
    <property type="term" value="F:ATP binding"/>
    <property type="evidence" value="ECO:0007669"/>
    <property type="project" value="UniProtKB-KW"/>
</dbReference>
<evidence type="ECO:0000256" key="14">
    <source>
        <dbReference type="SAM" id="Coils"/>
    </source>
</evidence>
<evidence type="ECO:0000256" key="4">
    <source>
        <dbReference type="ARBA" id="ARBA00022475"/>
    </source>
</evidence>
<feature type="transmembrane region" description="Helical" evidence="15">
    <location>
        <begin position="422"/>
        <end position="440"/>
    </location>
</feature>
<dbReference type="STRING" id="1367477.N288_14590"/>
<dbReference type="OrthoDB" id="9792991at2"/>
<evidence type="ECO:0000313" key="18">
    <source>
        <dbReference type="Proteomes" id="UP000017805"/>
    </source>
</evidence>
<evidence type="ECO:0000259" key="16">
    <source>
        <dbReference type="PROSITE" id="PS50109"/>
    </source>
</evidence>
<dbReference type="Gene3D" id="3.30.565.10">
    <property type="entry name" value="Histidine kinase-like ATPase, C-terminal domain"/>
    <property type="match status" value="1"/>
</dbReference>
<feature type="transmembrane region" description="Helical" evidence="15">
    <location>
        <begin position="446"/>
        <end position="464"/>
    </location>
</feature>
<keyword evidence="14" id="KW-0175">Coiled coil</keyword>
<keyword evidence="10" id="KW-0067">ATP-binding</keyword>
<evidence type="ECO:0000256" key="7">
    <source>
        <dbReference type="ARBA" id="ARBA00022692"/>
    </source>
</evidence>
<evidence type="ECO:0000256" key="1">
    <source>
        <dbReference type="ARBA" id="ARBA00000085"/>
    </source>
</evidence>
<evidence type="ECO:0000256" key="15">
    <source>
        <dbReference type="SAM" id="Phobius"/>
    </source>
</evidence>
<dbReference type="InterPro" id="IPR036097">
    <property type="entry name" value="HisK_dim/P_sf"/>
</dbReference>
<sequence>MDTRWKGRLMIGVWALLFTIFINGVLSAFLLASNYSHRDFFHSDSFMYSVNEAAGYLSMFELHDLNLAEAKEAITVSDAEIEEHRTRYGSLPAQIDNINAQYEAVIMGAADSGNIEAEEGFIKERDEKIADITKNFQSDDHVRPKVVKEKEEKLEALFKQREQYREEYQTVKKNFLYYFKNDQNGKVVTNVDLKSGETAEEYFRGDEVQFATNFYVGPDSFFYTLPHETEMIDPLLNAIGDYEGKIAVASSIGPSNSFYYESQAYKLNQLVLGIMAAAGMAAFLLWIMVTRRSAALKTEMGKWVPFYNKLPIDTRILFFLLSALGASLCMPVIIDCVRNWIEVPYDRLELIAFIIAGTVLWGLALVQFFYILAVVRDGNRFQNEWKKSLLHEGGSVLKSAYTQSKRALEDAFLQWSTSTKMLIMFILVFAMGALSIIILIDPIFIIVYLIILFGLGTRIAMSLVRKIGYFNRIVQYTEELSSGNLGPDLEVAGRSVLADHAANVNLLKEAVRTSQKQEAKSERLKTELITNVSHDLRTPLTSIITYTELLKQEGIEADERKAYLEIIDRKSQRLKVLIEDLFEVSKMASGNIELAKTKADLVQLLQQSLGEYDEMIQGSSLNFRVTKPDKPLAAMVDGQKIWRVFDNLIGNILKYSLENSRVYISIRETGRKAEITFKNVSKYELNDNAEELSERFKRGDESRHTDGSGLGLAIAKSIIDLHEGELEIGTDGDLFKVILILPLEE</sequence>
<dbReference type="SUPFAM" id="SSF47384">
    <property type="entry name" value="Homodimeric domain of signal transducing histidine kinase"/>
    <property type="match status" value="1"/>
</dbReference>
<evidence type="ECO:0000256" key="10">
    <source>
        <dbReference type="ARBA" id="ARBA00022840"/>
    </source>
</evidence>
<evidence type="ECO:0000256" key="3">
    <source>
        <dbReference type="ARBA" id="ARBA00012438"/>
    </source>
</evidence>
<feature type="transmembrane region" description="Helical" evidence="15">
    <location>
        <begin position="316"/>
        <end position="334"/>
    </location>
</feature>
<dbReference type="PANTHER" id="PTHR45528:SF1">
    <property type="entry name" value="SENSOR HISTIDINE KINASE CPXA"/>
    <property type="match status" value="1"/>
</dbReference>
<dbReference type="PANTHER" id="PTHR45528">
    <property type="entry name" value="SENSOR HISTIDINE KINASE CPXA"/>
    <property type="match status" value="1"/>
</dbReference>
<evidence type="ECO:0000256" key="11">
    <source>
        <dbReference type="ARBA" id="ARBA00022989"/>
    </source>
</evidence>
<evidence type="ECO:0000256" key="5">
    <source>
        <dbReference type="ARBA" id="ARBA00022553"/>
    </source>
</evidence>
<name>U5LBP0_9BACI</name>
<dbReference type="EC" id="2.7.13.3" evidence="3"/>
<keyword evidence="8" id="KW-0547">Nucleotide-binding</keyword>
<dbReference type="GO" id="GO:0000155">
    <property type="term" value="F:phosphorelay sensor kinase activity"/>
    <property type="evidence" value="ECO:0007669"/>
    <property type="project" value="InterPro"/>
</dbReference>
<accession>U5LBP0</accession>
<dbReference type="EMBL" id="CP006643">
    <property type="protein sequence ID" value="AGX04818.1"/>
    <property type="molecule type" value="Genomic_DNA"/>
</dbReference>
<keyword evidence="9" id="KW-0418">Kinase</keyword>
<dbReference type="SUPFAM" id="SSF55874">
    <property type="entry name" value="ATPase domain of HSP90 chaperone/DNA topoisomerase II/histidine kinase"/>
    <property type="match status" value="1"/>
</dbReference>
<dbReference type="Pfam" id="PF02518">
    <property type="entry name" value="HATPase_c"/>
    <property type="match status" value="1"/>
</dbReference>
<dbReference type="PROSITE" id="PS50109">
    <property type="entry name" value="HIS_KIN"/>
    <property type="match status" value="1"/>
</dbReference>
<dbReference type="Proteomes" id="UP000017805">
    <property type="component" value="Chromosome"/>
</dbReference>
<keyword evidence="11 15" id="KW-1133">Transmembrane helix</keyword>
<keyword evidence="12" id="KW-0902">Two-component regulatory system</keyword>
<organism evidence="17 18">
    <name type="scientific">Bacillus infantis NRRL B-14911</name>
    <dbReference type="NCBI Taxonomy" id="1367477"/>
    <lineage>
        <taxon>Bacteria</taxon>
        <taxon>Bacillati</taxon>
        <taxon>Bacillota</taxon>
        <taxon>Bacilli</taxon>
        <taxon>Bacillales</taxon>
        <taxon>Bacillaceae</taxon>
        <taxon>Bacillus</taxon>
    </lineage>
</organism>
<evidence type="ECO:0000256" key="8">
    <source>
        <dbReference type="ARBA" id="ARBA00022741"/>
    </source>
</evidence>
<dbReference type="HOGENOM" id="CLU_000445_73_2_9"/>
<dbReference type="CDD" id="cd00082">
    <property type="entry name" value="HisKA"/>
    <property type="match status" value="1"/>
</dbReference>
<keyword evidence="4" id="KW-1003">Cell membrane</keyword>
<dbReference type="GO" id="GO:0005886">
    <property type="term" value="C:plasma membrane"/>
    <property type="evidence" value="ECO:0007669"/>
    <property type="project" value="UniProtKB-SubCell"/>
</dbReference>
<feature type="domain" description="Histidine kinase" evidence="16">
    <location>
        <begin position="531"/>
        <end position="745"/>
    </location>
</feature>
<dbReference type="SMART" id="SM00388">
    <property type="entry name" value="HisKA"/>
    <property type="match status" value="1"/>
</dbReference>
<keyword evidence="18" id="KW-1185">Reference proteome</keyword>
<dbReference type="RefSeq" id="WP_022543991.1">
    <property type="nucleotide sequence ID" value="NC_022524.1"/>
</dbReference>
<dbReference type="InterPro" id="IPR003594">
    <property type="entry name" value="HATPase_dom"/>
</dbReference>